<sequence length="61" mass="6958">MTDEASSLIVKCKSQEELDQLVAKDMKAAVLHYSYAMPGWRDSQVRSALFRLVQSTMQSFM</sequence>
<accession>A0A9P6SRV8</accession>
<keyword evidence="2" id="KW-1185">Reference proteome</keyword>
<evidence type="ECO:0000313" key="1">
    <source>
        <dbReference type="EMBL" id="KAF9993722.1"/>
    </source>
</evidence>
<evidence type="ECO:0000313" key="2">
    <source>
        <dbReference type="Proteomes" id="UP000749646"/>
    </source>
</evidence>
<protein>
    <submittedName>
        <fullName evidence="1">Uncharacterized protein</fullName>
    </submittedName>
</protein>
<comment type="caution">
    <text evidence="1">The sequence shown here is derived from an EMBL/GenBank/DDBJ whole genome shotgun (WGS) entry which is preliminary data.</text>
</comment>
<dbReference type="AlphaFoldDB" id="A0A9P6SRV8"/>
<gene>
    <name evidence="1" type="ORF">BGZ65_010718</name>
</gene>
<name>A0A9P6SRV8_9FUNG</name>
<organism evidence="1 2">
    <name type="scientific">Modicella reniformis</name>
    <dbReference type="NCBI Taxonomy" id="1440133"/>
    <lineage>
        <taxon>Eukaryota</taxon>
        <taxon>Fungi</taxon>
        <taxon>Fungi incertae sedis</taxon>
        <taxon>Mucoromycota</taxon>
        <taxon>Mortierellomycotina</taxon>
        <taxon>Mortierellomycetes</taxon>
        <taxon>Mortierellales</taxon>
        <taxon>Mortierellaceae</taxon>
        <taxon>Modicella</taxon>
    </lineage>
</organism>
<proteinExistence type="predicted"/>
<dbReference type="EMBL" id="JAAAHW010001759">
    <property type="protein sequence ID" value="KAF9993722.1"/>
    <property type="molecule type" value="Genomic_DNA"/>
</dbReference>
<dbReference type="Proteomes" id="UP000749646">
    <property type="component" value="Unassembled WGS sequence"/>
</dbReference>
<feature type="non-terminal residue" evidence="1">
    <location>
        <position position="61"/>
    </location>
</feature>
<reference evidence="1" key="1">
    <citation type="journal article" date="2020" name="Fungal Divers.">
        <title>Resolving the Mortierellaceae phylogeny through synthesis of multi-gene phylogenetics and phylogenomics.</title>
        <authorList>
            <person name="Vandepol N."/>
            <person name="Liber J."/>
            <person name="Desiro A."/>
            <person name="Na H."/>
            <person name="Kennedy M."/>
            <person name="Barry K."/>
            <person name="Grigoriev I.V."/>
            <person name="Miller A.N."/>
            <person name="O'Donnell K."/>
            <person name="Stajich J.E."/>
            <person name="Bonito G."/>
        </authorList>
    </citation>
    <scope>NUCLEOTIDE SEQUENCE</scope>
    <source>
        <strain evidence="1">MES-2147</strain>
    </source>
</reference>